<sequence length="1482" mass="166871">MTSGSVPNSPSVRASNSIGTSSSGLGNVLKSLTRPFKAAAGTGSGNQGFSIPTFSRPTIVGTVDGHDIDQLLYNLSRRDSKFSTNDRIAACQVIRSAVESSSISSIPEIWYAARDLIASANQTECRRAGLRLMKSCIEHDEPAVGSRLSYYRDIIHHSNLEDFDLLLEALKALTNDGRELLDLYQSGYPLPEILTSWLKRLAHEAQDIRVGKKKDALAQWGQSMEENFHNMMRFITNCLKFNITAFDDSDLEAVLREVVSICRKTSQTRDISMCCDIIDTVMTYGYIPMTNLSDILEILCGITVTVEQQSEQAWETVRNLVNTHAANTTVLLLCNILEGADRAEVNSNTMRGAARFLLKLLQAPDGPSGKGVIELPLAVILASYKNSLKVESVRHGLEVCNCVYEILSDSTIRSKITYEIWESDQCSPLEIIYSLSQTHTIHKRSRKIRHGTSSGVAVDPSQEGAINMILEKFHQITTLVAKIVVNETMMAYNGPMDVLLDFMLDMSPFLSEENSIAVIEALEADHSCSPLSQNWASNFDSIILNFWQDRSWGSRVRVRAVKFARNVYVLSWDVCEEEVIDKLIERVFQFMSDENDLEVLKEVVELIVETAHQCSVEAFDKLNRILINSISEPEPTLSIYSPSQFSPHSKLPDAMPERFQLISRAVARIFVLTFKYSPNKAQRTYFSLVTICERTMYNNSLAFIEAGRILSRIRVATENWVYLTTPTNIDALAANFGRSESVRRPTGDEAWWYPESLGYLADKYLEVPSTVLKRTGTNVLDGTKEIDISHWLKIVVDIIEKGADWEVYSFVLAYFSPQLMNIHLFSDCGEEILRLRRVLCDQISNTKIPSAVVPPKEVNKLDILVSEIQIMPGLVGYNPILFTKRDTDFIVQAFVLGLSSWEKTAIACIHGLVVCCYEFPLSIKKFLAQIFAKIQTKITTTSSSPHILEFLLGLSRLPSLTDNFTQDEYKRVFGMAFKYIQHANDLARQPAQDPEKEGQSRYMSQYLLALAYNVIASWFLTLKLPNRHPMSEFITRNLILANGSTNDIDEQSMATLDLISRFTHSDLDLSMQTATTSMKPSSDKSVVTVKRWIYGTSILSIESDHGTGNSQVIIRRPTGTTVFNMHPDDKMIPQKLHDAIVLSQYKSEEGHGEDSMIVQTTNQSSQNLFSPSYYLLQLVVPTDPLSSLKPIAVPDEPAVQRALGAFDRAPVVDFHKIGLMYIAAGQSTEQEVLGNQTGSKAYRQFLSRLANLVRLKGNRQIYTGGLDTENNMDGEFAYAWSDKITQMIFHTTTLMPIHNENDTSFATKKRHIGNNYVNIYYDESRLPFKFDMVKSQFNFINIVISPDTATFKEPFVGDDYDSTNSEQAQVTITSKKLDYYRVRVYTREGVPQVFAAGNVKTVSEESLPTFVRNLALVANKFATVWHCEGQYVSNWRYRLQQISQLKDRIEEKYADSNSKDEENETDGSDLAVLKNLSFFAFT</sequence>
<dbReference type="PROSITE" id="PS50085">
    <property type="entry name" value="RAPGAP"/>
    <property type="match status" value="1"/>
</dbReference>
<dbReference type="Pfam" id="PF03542">
    <property type="entry name" value="Tuberin"/>
    <property type="match status" value="1"/>
</dbReference>
<dbReference type="GO" id="GO:0005096">
    <property type="term" value="F:GTPase activator activity"/>
    <property type="evidence" value="ECO:0007669"/>
    <property type="project" value="UniProtKB-KW"/>
</dbReference>
<evidence type="ECO:0000256" key="1">
    <source>
        <dbReference type="ARBA" id="ARBA00022468"/>
    </source>
</evidence>
<keyword evidence="1" id="KW-0343">GTPase activation</keyword>
<dbReference type="InterPro" id="IPR000331">
    <property type="entry name" value="Rap/Ran_GAP_dom"/>
</dbReference>
<evidence type="ECO:0000313" key="5">
    <source>
        <dbReference type="Proteomes" id="UP000761534"/>
    </source>
</evidence>
<accession>A0A642VBS6</accession>
<comment type="caution">
    <text evidence="4">The sequence shown here is derived from an EMBL/GenBank/DDBJ whole genome shotgun (WGS) entry which is preliminary data.</text>
</comment>
<dbReference type="InterPro" id="IPR016024">
    <property type="entry name" value="ARM-type_fold"/>
</dbReference>
<dbReference type="SUPFAM" id="SSF111347">
    <property type="entry name" value="Rap/Ran-GAP"/>
    <property type="match status" value="1"/>
</dbReference>
<feature type="domain" description="Rap-GAP" evidence="3">
    <location>
        <begin position="1203"/>
        <end position="1457"/>
    </location>
</feature>
<proteinExistence type="predicted"/>
<dbReference type="GO" id="GO:0005634">
    <property type="term" value="C:nucleus"/>
    <property type="evidence" value="ECO:0007669"/>
    <property type="project" value="InterPro"/>
</dbReference>
<dbReference type="VEuPathDB" id="FungiDB:TRICI_002352"/>
<dbReference type="FunFam" id="3.40.50.11210:FF:000007">
    <property type="entry name" value="Tuberous sclerosis 2"/>
    <property type="match status" value="1"/>
</dbReference>
<dbReference type="InterPro" id="IPR027107">
    <property type="entry name" value="Tuberin/Ral-act_asu"/>
</dbReference>
<dbReference type="InterPro" id="IPR035974">
    <property type="entry name" value="Rap/Ran-GAP_sf"/>
</dbReference>
<dbReference type="InterPro" id="IPR024584">
    <property type="entry name" value="Tuberin_N"/>
</dbReference>
<organism evidence="4 5">
    <name type="scientific">Trichomonascus ciferrii</name>
    <dbReference type="NCBI Taxonomy" id="44093"/>
    <lineage>
        <taxon>Eukaryota</taxon>
        <taxon>Fungi</taxon>
        <taxon>Dikarya</taxon>
        <taxon>Ascomycota</taxon>
        <taxon>Saccharomycotina</taxon>
        <taxon>Dipodascomycetes</taxon>
        <taxon>Dipodascales</taxon>
        <taxon>Trichomonascaceae</taxon>
        <taxon>Trichomonascus</taxon>
        <taxon>Trichomonascus ciferrii complex</taxon>
    </lineage>
</organism>
<dbReference type="Gene3D" id="3.40.50.11210">
    <property type="entry name" value="Rap/Ran-GAP"/>
    <property type="match status" value="1"/>
</dbReference>
<dbReference type="SUPFAM" id="SSF48371">
    <property type="entry name" value="ARM repeat"/>
    <property type="match status" value="1"/>
</dbReference>
<dbReference type="GO" id="GO:0051056">
    <property type="term" value="P:regulation of small GTPase mediated signal transduction"/>
    <property type="evidence" value="ECO:0007669"/>
    <property type="project" value="InterPro"/>
</dbReference>
<protein>
    <recommendedName>
        <fullName evidence="3">Rap-GAP domain-containing protein</fullName>
    </recommendedName>
</protein>
<dbReference type="GO" id="GO:0032007">
    <property type="term" value="P:negative regulation of TOR signaling"/>
    <property type="evidence" value="ECO:0007669"/>
    <property type="project" value="TreeGrafter"/>
</dbReference>
<dbReference type="EMBL" id="SWFS01000161">
    <property type="protein sequence ID" value="KAA8915503.1"/>
    <property type="molecule type" value="Genomic_DNA"/>
</dbReference>
<dbReference type="PANTHER" id="PTHR10063:SF0">
    <property type="entry name" value="TUBERIN"/>
    <property type="match status" value="1"/>
</dbReference>
<dbReference type="Pfam" id="PF11864">
    <property type="entry name" value="DUF3384"/>
    <property type="match status" value="1"/>
</dbReference>
<evidence type="ECO:0000313" key="4">
    <source>
        <dbReference type="EMBL" id="KAA8915503.1"/>
    </source>
</evidence>
<name>A0A642VBS6_9ASCO</name>
<dbReference type="InterPro" id="IPR018515">
    <property type="entry name" value="Tuberin-type_domain"/>
</dbReference>
<dbReference type="Pfam" id="PF02145">
    <property type="entry name" value="Rap_GAP"/>
    <property type="match status" value="1"/>
</dbReference>
<dbReference type="PANTHER" id="PTHR10063">
    <property type="entry name" value="TUBERIN"/>
    <property type="match status" value="1"/>
</dbReference>
<dbReference type="OrthoDB" id="19311at2759"/>
<dbReference type="GO" id="GO:0033596">
    <property type="term" value="C:TSC1-TSC2 complex"/>
    <property type="evidence" value="ECO:0007669"/>
    <property type="project" value="TreeGrafter"/>
</dbReference>
<gene>
    <name evidence="4" type="ORF">TRICI_002352</name>
</gene>
<keyword evidence="5" id="KW-1185">Reference proteome</keyword>
<dbReference type="Proteomes" id="UP000761534">
    <property type="component" value="Unassembled WGS sequence"/>
</dbReference>
<reference evidence="4" key="1">
    <citation type="journal article" date="2019" name="G3 (Bethesda)">
        <title>Genome Assemblies of Two Rare Opportunistic Yeast Pathogens: Diutina rugosa (syn. Candida rugosa) and Trichomonascus ciferrii (syn. Candida ciferrii).</title>
        <authorList>
            <person name="Mixao V."/>
            <person name="Saus E."/>
            <person name="Hansen A.P."/>
            <person name="Lass-Florl C."/>
            <person name="Gabaldon T."/>
        </authorList>
    </citation>
    <scope>NUCLEOTIDE SEQUENCE</scope>
    <source>
        <strain evidence="4">CBS 4856</strain>
    </source>
</reference>
<feature type="region of interest" description="Disordered" evidence="2">
    <location>
        <begin position="1"/>
        <end position="20"/>
    </location>
</feature>
<evidence type="ECO:0000259" key="3">
    <source>
        <dbReference type="PROSITE" id="PS50085"/>
    </source>
</evidence>
<evidence type="ECO:0000256" key="2">
    <source>
        <dbReference type="SAM" id="MobiDB-lite"/>
    </source>
</evidence>